<accession>A0A1V4AUT4</accession>
<proteinExistence type="predicted"/>
<evidence type="ECO:0000313" key="2">
    <source>
        <dbReference type="Proteomes" id="UP000189681"/>
    </source>
</evidence>
<evidence type="ECO:0000313" key="1">
    <source>
        <dbReference type="EMBL" id="OOP56895.1"/>
    </source>
</evidence>
<dbReference type="STRING" id="1004156.AYP45_06490"/>
<protein>
    <submittedName>
        <fullName evidence="1">Uncharacterized protein</fullName>
    </submittedName>
</protein>
<dbReference type="AlphaFoldDB" id="A0A1V4AUT4"/>
<dbReference type="Proteomes" id="UP000189681">
    <property type="component" value="Unassembled WGS sequence"/>
</dbReference>
<sequence>MKCTIGYFPTRAGGFQAFFNHLRSQYPEVEIVVMGDSGHSNRRRKTPGVFMSKSIVRGERWKTGSRKQQLPLFADRASTETMRANQLRLWASSVAYVLLNK</sequence>
<organism evidence="1 2">
    <name type="scientific">Candidatus Brocadia carolinensis</name>
    <dbReference type="NCBI Taxonomy" id="1004156"/>
    <lineage>
        <taxon>Bacteria</taxon>
        <taxon>Pseudomonadati</taxon>
        <taxon>Planctomycetota</taxon>
        <taxon>Candidatus Brocadiia</taxon>
        <taxon>Candidatus Brocadiales</taxon>
        <taxon>Candidatus Brocadiaceae</taxon>
        <taxon>Candidatus Brocadia</taxon>
    </lineage>
</organism>
<comment type="caution">
    <text evidence="1">The sequence shown here is derived from an EMBL/GenBank/DDBJ whole genome shotgun (WGS) entry which is preliminary data.</text>
</comment>
<name>A0A1V4AUT4_9BACT</name>
<dbReference type="EMBL" id="AYTS01000058">
    <property type="protein sequence ID" value="OOP56895.1"/>
    <property type="molecule type" value="Genomic_DNA"/>
</dbReference>
<reference evidence="1 2" key="1">
    <citation type="journal article" date="2017" name="Water Res.">
        <title>Discovery and metagenomic analysis of an anammox bacterial enrichment related to Candidatus "Brocadia caroliniensis" in a full-scale glycerol-fed nitritation-denitritation separate centrate treatment process.</title>
        <authorList>
            <person name="Park H."/>
            <person name="Brotto A.C."/>
            <person name="van Loosdrecht M.C."/>
            <person name="Chandran K."/>
        </authorList>
    </citation>
    <scope>NUCLEOTIDE SEQUENCE [LARGE SCALE GENOMIC DNA]</scope>
    <source>
        <strain evidence="1">26THWARD</strain>
    </source>
</reference>
<gene>
    <name evidence="1" type="ORF">AYP45_06490</name>
</gene>